<organism evidence="1 2">
    <name type="scientific">Prevotella intermedia</name>
    <dbReference type="NCBI Taxonomy" id="28131"/>
    <lineage>
        <taxon>Bacteria</taxon>
        <taxon>Pseudomonadati</taxon>
        <taxon>Bacteroidota</taxon>
        <taxon>Bacteroidia</taxon>
        <taxon>Bacteroidales</taxon>
        <taxon>Prevotellaceae</taxon>
        <taxon>Prevotella</taxon>
    </lineage>
</organism>
<comment type="caution">
    <text evidence="1">The sequence shown here is derived from an EMBL/GenBank/DDBJ whole genome shotgun (WGS) entry which is preliminary data.</text>
</comment>
<gene>
    <name evidence="1" type="ORF">CTM59_08370</name>
</gene>
<proteinExistence type="predicted"/>
<evidence type="ECO:0000313" key="2">
    <source>
        <dbReference type="Proteomes" id="UP000231201"/>
    </source>
</evidence>
<name>A0A2M8TJQ4_PREIN</name>
<accession>A0A2M8TJQ4</accession>
<dbReference type="Proteomes" id="UP000231201">
    <property type="component" value="Unassembled WGS sequence"/>
</dbReference>
<dbReference type="AlphaFoldDB" id="A0A2M8TJQ4"/>
<protein>
    <submittedName>
        <fullName evidence="1">Uncharacterized protein</fullName>
    </submittedName>
</protein>
<reference evidence="1 2" key="1">
    <citation type="submission" date="2017-11" db="EMBL/GenBank/DDBJ databases">
        <title>Genome sequencing of Prevotella intermedia KCOM 2833.</title>
        <authorList>
            <person name="Kook J.-K."/>
            <person name="Park S.-N."/>
            <person name="Lim Y.K."/>
        </authorList>
    </citation>
    <scope>NUCLEOTIDE SEQUENCE [LARGE SCALE GENOMIC DNA]</scope>
    <source>
        <strain evidence="1 2">KCOM 2833</strain>
    </source>
</reference>
<sequence>MRWLCDRCACKKCLHFYRLFTVYKTRNRGEVGWWGNVMKYLRVMGSECLFTADLEQIKLYVLPFVLNRKKLDIWANDGLCQWVESIKILVFFYSFHLFSFYFKNYYYLCRPNLRIG</sequence>
<evidence type="ECO:0000313" key="1">
    <source>
        <dbReference type="EMBL" id="PJI24149.1"/>
    </source>
</evidence>
<dbReference type="EMBL" id="PENH01000002">
    <property type="protein sequence ID" value="PJI24149.1"/>
    <property type="molecule type" value="Genomic_DNA"/>
</dbReference>